<gene>
    <name evidence="2" type="ORF">GQ602_006712</name>
</gene>
<dbReference type="EMBL" id="JAACLJ010000008">
    <property type="protein sequence ID" value="KAF4582088.1"/>
    <property type="molecule type" value="Genomic_DNA"/>
</dbReference>
<dbReference type="GO" id="GO:0016747">
    <property type="term" value="F:acyltransferase activity, transferring groups other than amino-acyl groups"/>
    <property type="evidence" value="ECO:0007669"/>
    <property type="project" value="TreeGrafter"/>
</dbReference>
<organism evidence="2 3">
    <name type="scientific">Ophiocordyceps camponoti-floridani</name>
    <dbReference type="NCBI Taxonomy" id="2030778"/>
    <lineage>
        <taxon>Eukaryota</taxon>
        <taxon>Fungi</taxon>
        <taxon>Dikarya</taxon>
        <taxon>Ascomycota</taxon>
        <taxon>Pezizomycotina</taxon>
        <taxon>Sordariomycetes</taxon>
        <taxon>Hypocreomycetidae</taxon>
        <taxon>Hypocreales</taxon>
        <taxon>Ophiocordycipitaceae</taxon>
        <taxon>Ophiocordyceps</taxon>
    </lineage>
</organism>
<dbReference type="InterPro" id="IPR050317">
    <property type="entry name" value="Plant_Fungal_Acyltransferase"/>
</dbReference>
<evidence type="ECO:0000313" key="2">
    <source>
        <dbReference type="EMBL" id="KAF4582088.1"/>
    </source>
</evidence>
<reference evidence="2 3" key="1">
    <citation type="journal article" date="2020" name="G3 (Bethesda)">
        <title>Genetic Underpinnings of Host Manipulation by Ophiocordyceps as Revealed by Comparative Transcriptomics.</title>
        <authorList>
            <person name="Will I."/>
            <person name="Das B."/>
            <person name="Trinh T."/>
            <person name="Brachmann A."/>
            <person name="Ohm R.A."/>
            <person name="de Bekker C."/>
        </authorList>
    </citation>
    <scope>NUCLEOTIDE SEQUENCE [LARGE SCALE GENOMIC DNA]</scope>
    <source>
        <strain evidence="2 3">EC05</strain>
    </source>
</reference>
<comment type="caution">
    <text evidence="2">The sequence shown here is derived from an EMBL/GenBank/DDBJ whole genome shotgun (WGS) entry which is preliminary data.</text>
</comment>
<dbReference type="Gene3D" id="3.30.559.10">
    <property type="entry name" value="Chloramphenicol acetyltransferase-like domain"/>
    <property type="match status" value="2"/>
</dbReference>
<dbReference type="OrthoDB" id="21502at2759"/>
<name>A0A8H4VAZ6_9HYPO</name>
<dbReference type="Pfam" id="PF02458">
    <property type="entry name" value="Transferase"/>
    <property type="match status" value="1"/>
</dbReference>
<dbReference type="InterPro" id="IPR023213">
    <property type="entry name" value="CAT-like_dom_sf"/>
</dbReference>
<dbReference type="PANTHER" id="PTHR31642">
    <property type="entry name" value="TRICHOTHECENE 3-O-ACETYLTRANSFERASE"/>
    <property type="match status" value="1"/>
</dbReference>
<evidence type="ECO:0000313" key="3">
    <source>
        <dbReference type="Proteomes" id="UP000562929"/>
    </source>
</evidence>
<proteinExistence type="predicted"/>
<keyword evidence="1" id="KW-0808">Transferase</keyword>
<dbReference type="AlphaFoldDB" id="A0A8H4VAZ6"/>
<dbReference type="PANTHER" id="PTHR31642:SF310">
    <property type="entry name" value="FATTY ALCOHOL:CAFFEOYL-COA ACYLTRANSFERASE"/>
    <property type="match status" value="1"/>
</dbReference>
<dbReference type="Proteomes" id="UP000562929">
    <property type="component" value="Unassembled WGS sequence"/>
</dbReference>
<protein>
    <submittedName>
        <fullName evidence="2">Uncharacterized protein</fullName>
    </submittedName>
</protein>
<sequence>MAVSDTEDIIYPIQWFDLTHDLPEMLIIFVARFNDVLDPKKLHQCLLSLLEKDSWRMLAGRLRRKEDGGFEIRVTRGQEAVRFVHNAVASDVEQHPAASHVPESSTSGPQIFTSDKATMTSFAGWPSTPKDMEEMVKSARPLLTIHVTTFNNATIMGVTCPHFLMDGAGLGILLHNWSLVLDGREAEVCKLIDDREELFQRASQETPKSSDPASDFELCETPTGLSAVFFRLSNLRDLLVWSWASGRIKSKAFFLRQKQLENLVQATREEQVGAKHRAPFISTGDVVSAWLIRCIAKSQRLPQRITSANIINCRPRLAPLRSSAKGSECIHNMSTFAFSPLTRRQANGSVASIAHTYRRRLQEQSKIQNLGRYWNHSREQWQTAGDVLFMIGWHRSVVLAFDNHSAQDYIGRTNFAAAVAKRQETNERMNEPGFMVSYQLDVQILSVEWPVIHFYGKDHMGNFWARAKLPQRTWDLIERELEAL</sequence>
<evidence type="ECO:0000256" key="1">
    <source>
        <dbReference type="ARBA" id="ARBA00022679"/>
    </source>
</evidence>
<accession>A0A8H4VAZ6</accession>
<keyword evidence="3" id="KW-1185">Reference proteome</keyword>